<accession>A0ABY1NZB2</accession>
<keyword evidence="2" id="KW-1185">Reference proteome</keyword>
<sequence>MTIYVIIFKLRLKIGLKLFNEYYLQKNKYLKINRLKLNLKLFYKKSTFLVD</sequence>
<evidence type="ECO:0000313" key="1">
    <source>
        <dbReference type="EMBL" id="SMP21426.1"/>
    </source>
</evidence>
<gene>
    <name evidence="1" type="ORF">SAMN06264346_10649</name>
</gene>
<evidence type="ECO:0000313" key="2">
    <source>
        <dbReference type="Proteomes" id="UP001157960"/>
    </source>
</evidence>
<name>A0ABY1NZB2_9FLAO</name>
<reference evidence="1 2" key="1">
    <citation type="submission" date="2017-05" db="EMBL/GenBank/DDBJ databases">
        <authorList>
            <person name="Varghese N."/>
            <person name="Submissions S."/>
        </authorList>
    </citation>
    <scope>NUCLEOTIDE SEQUENCE [LARGE SCALE GENOMIC DNA]</scope>
    <source>
        <strain evidence="1 2">DSM 28214</strain>
    </source>
</reference>
<protein>
    <submittedName>
        <fullName evidence="1">Uncharacterized protein</fullName>
    </submittedName>
</protein>
<proteinExistence type="predicted"/>
<organism evidence="1 2">
    <name type="scientific">Chryseobacterium profundimaris</name>
    <dbReference type="NCBI Taxonomy" id="1387275"/>
    <lineage>
        <taxon>Bacteria</taxon>
        <taxon>Pseudomonadati</taxon>
        <taxon>Bacteroidota</taxon>
        <taxon>Flavobacteriia</taxon>
        <taxon>Flavobacteriales</taxon>
        <taxon>Weeksellaceae</taxon>
        <taxon>Chryseobacterium group</taxon>
        <taxon>Chryseobacterium</taxon>
    </lineage>
</organism>
<comment type="caution">
    <text evidence="1">The sequence shown here is derived from an EMBL/GenBank/DDBJ whole genome shotgun (WGS) entry which is preliminary data.</text>
</comment>
<dbReference type="EMBL" id="FXTZ01000006">
    <property type="protein sequence ID" value="SMP21426.1"/>
    <property type="molecule type" value="Genomic_DNA"/>
</dbReference>
<dbReference type="Proteomes" id="UP001157960">
    <property type="component" value="Unassembled WGS sequence"/>
</dbReference>